<dbReference type="Proteomes" id="UP000306229">
    <property type="component" value="Chromosome"/>
</dbReference>
<evidence type="ECO:0000256" key="4">
    <source>
        <dbReference type="ARBA" id="ARBA00023136"/>
    </source>
</evidence>
<proteinExistence type="predicted"/>
<feature type="transmembrane region" description="Helical" evidence="5">
    <location>
        <begin position="42"/>
        <end position="61"/>
    </location>
</feature>
<comment type="subcellular location">
    <subcellularLocation>
        <location evidence="1">Membrane</location>
        <topology evidence="1">Multi-pass membrane protein</topology>
    </subcellularLocation>
</comment>
<evidence type="ECO:0000256" key="2">
    <source>
        <dbReference type="ARBA" id="ARBA00022692"/>
    </source>
</evidence>
<dbReference type="EMBL" id="CP040749">
    <property type="protein sequence ID" value="QCX39350.1"/>
    <property type="molecule type" value="Genomic_DNA"/>
</dbReference>
<reference evidence="6 7" key="1">
    <citation type="submission" date="2019-05" db="EMBL/GenBank/DDBJ databases">
        <title>Algicella ahnfeltiae gen. nov., sp. nov., a novel marine bacterium of the family Flavobacteriaceae isolated from a red alga.</title>
        <authorList>
            <person name="Nedashkovskaya O.I."/>
            <person name="Kukhlevskiy A.D."/>
            <person name="Kim S.-G."/>
            <person name="Zhukova N.V."/>
            <person name="Mikhailov V.V."/>
        </authorList>
    </citation>
    <scope>NUCLEOTIDE SEQUENCE [LARGE SCALE GENOMIC DNA]</scope>
    <source>
        <strain evidence="6 7">10Alg115</strain>
    </source>
</reference>
<sequence length="109" mass="11919">MDQNTIDEGKTMGIIAYITFIGTIIAFVMNNDKKNAFASFHIRQMLGIILIGIALNIILRFLPLGSLGFYIGLLPLVLMVMGAIGASQGKLSKVPVLGDQFEEWFKTIG</sequence>
<feature type="transmembrane region" description="Helical" evidence="5">
    <location>
        <begin position="67"/>
        <end position="86"/>
    </location>
</feature>
<feature type="transmembrane region" description="Helical" evidence="5">
    <location>
        <begin position="12"/>
        <end position="30"/>
    </location>
</feature>
<name>A0A5B7TSM8_9FLAO</name>
<evidence type="ECO:0000256" key="5">
    <source>
        <dbReference type="SAM" id="Phobius"/>
    </source>
</evidence>
<dbReference type="RefSeq" id="WP_138950209.1">
    <property type="nucleotide sequence ID" value="NZ_CP040749.1"/>
</dbReference>
<dbReference type="KEGG" id="fbe:FF125_13210"/>
<dbReference type="AlphaFoldDB" id="A0A5B7TSM8"/>
<keyword evidence="4 5" id="KW-0472">Membrane</keyword>
<dbReference type="InterPro" id="IPR019109">
    <property type="entry name" value="MamF_MmsF"/>
</dbReference>
<accession>A0A5B7TSM8</accession>
<keyword evidence="3 5" id="KW-1133">Transmembrane helix</keyword>
<gene>
    <name evidence="6" type="ORF">FF125_13210</name>
</gene>
<evidence type="ECO:0000256" key="3">
    <source>
        <dbReference type="ARBA" id="ARBA00022989"/>
    </source>
</evidence>
<protein>
    <recommendedName>
        <fullName evidence="8">DUF4870 domain-containing protein</fullName>
    </recommendedName>
</protein>
<evidence type="ECO:0008006" key="8">
    <source>
        <dbReference type="Google" id="ProtNLM"/>
    </source>
</evidence>
<keyword evidence="2 5" id="KW-0812">Transmembrane</keyword>
<dbReference type="Pfam" id="PF09685">
    <property type="entry name" value="MamF_MmsF"/>
    <property type="match status" value="1"/>
</dbReference>
<dbReference type="OrthoDB" id="6400719at2"/>
<organism evidence="6 7">
    <name type="scientific">Aureibaculum algae</name>
    <dbReference type="NCBI Taxonomy" id="2584122"/>
    <lineage>
        <taxon>Bacteria</taxon>
        <taxon>Pseudomonadati</taxon>
        <taxon>Bacteroidota</taxon>
        <taxon>Flavobacteriia</taxon>
        <taxon>Flavobacteriales</taxon>
        <taxon>Flavobacteriaceae</taxon>
        <taxon>Aureibaculum</taxon>
    </lineage>
</organism>
<evidence type="ECO:0000313" key="7">
    <source>
        <dbReference type="Proteomes" id="UP000306229"/>
    </source>
</evidence>
<evidence type="ECO:0000256" key="1">
    <source>
        <dbReference type="ARBA" id="ARBA00004141"/>
    </source>
</evidence>
<evidence type="ECO:0000313" key="6">
    <source>
        <dbReference type="EMBL" id="QCX39350.1"/>
    </source>
</evidence>
<keyword evidence="7" id="KW-1185">Reference proteome</keyword>